<protein>
    <submittedName>
        <fullName evidence="2">Uncharacterized protein</fullName>
    </submittedName>
</protein>
<keyword evidence="3" id="KW-1185">Reference proteome</keyword>
<dbReference type="EMBL" id="JACHMF010000001">
    <property type="protein sequence ID" value="MBB4696964.1"/>
    <property type="molecule type" value="Genomic_DNA"/>
</dbReference>
<comment type="caution">
    <text evidence="2">The sequence shown here is derived from an EMBL/GenBank/DDBJ whole genome shotgun (WGS) entry which is preliminary data.</text>
</comment>
<feature type="region of interest" description="Disordered" evidence="1">
    <location>
        <begin position="52"/>
        <end position="83"/>
    </location>
</feature>
<proteinExistence type="predicted"/>
<evidence type="ECO:0000313" key="3">
    <source>
        <dbReference type="Proteomes" id="UP000542742"/>
    </source>
</evidence>
<evidence type="ECO:0000313" key="2">
    <source>
        <dbReference type="EMBL" id="MBB4696964.1"/>
    </source>
</evidence>
<dbReference type="RefSeq" id="WP_184955144.1">
    <property type="nucleotide sequence ID" value="NZ_BOMC01000020.1"/>
</dbReference>
<name>A0A7W7CYV8_9ACTN</name>
<accession>A0A7W7CYV8</accession>
<sequence length="83" mass="9537">MLTLALGFLLSRAYAFGRIHQWHKRSRERDQAYRTGYDSASQSIINMMTTLHSPSPMNASVHGPRNNRSQAYAVDRNDLDDRL</sequence>
<dbReference type="Proteomes" id="UP000542742">
    <property type="component" value="Unassembled WGS sequence"/>
</dbReference>
<organism evidence="2 3">
    <name type="scientific">Paractinoplanes abujensis</name>
    <dbReference type="NCBI Taxonomy" id="882441"/>
    <lineage>
        <taxon>Bacteria</taxon>
        <taxon>Bacillati</taxon>
        <taxon>Actinomycetota</taxon>
        <taxon>Actinomycetes</taxon>
        <taxon>Micromonosporales</taxon>
        <taxon>Micromonosporaceae</taxon>
        <taxon>Paractinoplanes</taxon>
    </lineage>
</organism>
<reference evidence="2 3" key="1">
    <citation type="submission" date="2020-08" db="EMBL/GenBank/DDBJ databases">
        <title>Sequencing the genomes of 1000 actinobacteria strains.</title>
        <authorList>
            <person name="Klenk H.-P."/>
        </authorList>
    </citation>
    <scope>NUCLEOTIDE SEQUENCE [LARGE SCALE GENOMIC DNA]</scope>
    <source>
        <strain evidence="2 3">DSM 45518</strain>
    </source>
</reference>
<evidence type="ECO:0000256" key="1">
    <source>
        <dbReference type="SAM" id="MobiDB-lite"/>
    </source>
</evidence>
<dbReference type="AlphaFoldDB" id="A0A7W7CYV8"/>
<gene>
    <name evidence="2" type="ORF">BKA14_007112</name>
</gene>